<dbReference type="Pfam" id="PF00535">
    <property type="entry name" value="Glycos_transf_2"/>
    <property type="match status" value="1"/>
</dbReference>
<dbReference type="Pfam" id="PF05045">
    <property type="entry name" value="RgpF"/>
    <property type="match status" value="1"/>
</dbReference>
<dbReference type="Pfam" id="PF13489">
    <property type="entry name" value="Methyltransf_23"/>
    <property type="match status" value="1"/>
</dbReference>
<dbReference type="SUPFAM" id="SSF53335">
    <property type="entry name" value="S-adenosyl-L-methionine-dependent methyltransferases"/>
    <property type="match status" value="1"/>
</dbReference>
<dbReference type="SUPFAM" id="SSF53756">
    <property type="entry name" value="UDP-Glycosyltransferase/glycogen phosphorylase"/>
    <property type="match status" value="2"/>
</dbReference>
<dbReference type="Proteomes" id="UP000504844">
    <property type="component" value="Chromosome"/>
</dbReference>
<protein>
    <submittedName>
        <fullName evidence="2">Glycosyltransferase</fullName>
    </submittedName>
</protein>
<dbReference type="RefSeq" id="WP_173534393.1">
    <property type="nucleotide sequence ID" value="NZ_CP054143.1"/>
</dbReference>
<dbReference type="Gene3D" id="3.90.550.10">
    <property type="entry name" value="Spore Coat Polysaccharide Biosynthesis Protein SpsA, Chain A"/>
    <property type="match status" value="2"/>
</dbReference>
<evidence type="ECO:0000313" key="3">
    <source>
        <dbReference type="Proteomes" id="UP000504844"/>
    </source>
</evidence>
<dbReference type="EMBL" id="CP054143">
    <property type="protein sequence ID" value="QKJ67892.1"/>
    <property type="molecule type" value="Genomic_DNA"/>
</dbReference>
<gene>
    <name evidence="2" type="ORF">HQN60_14830</name>
</gene>
<organism evidence="2 3">
    <name type="scientific">Deefgea piscis</name>
    <dbReference type="NCBI Taxonomy" id="2739061"/>
    <lineage>
        <taxon>Bacteria</taxon>
        <taxon>Pseudomonadati</taxon>
        <taxon>Pseudomonadota</taxon>
        <taxon>Betaproteobacteria</taxon>
        <taxon>Neisseriales</taxon>
        <taxon>Chitinibacteraceae</taxon>
        <taxon>Deefgea</taxon>
    </lineage>
</organism>
<keyword evidence="2" id="KW-0808">Transferase</keyword>
<dbReference type="InterPro" id="IPR029044">
    <property type="entry name" value="Nucleotide-diphossugar_trans"/>
</dbReference>
<dbReference type="PANTHER" id="PTHR43179">
    <property type="entry name" value="RHAMNOSYLTRANSFERASE WBBL"/>
    <property type="match status" value="1"/>
</dbReference>
<dbReference type="SUPFAM" id="SSF53448">
    <property type="entry name" value="Nucleotide-diphospho-sugar transferases"/>
    <property type="match status" value="2"/>
</dbReference>
<keyword evidence="3" id="KW-1185">Reference proteome</keyword>
<dbReference type="Gene3D" id="3.40.50.2000">
    <property type="entry name" value="Glycogen Phosphorylase B"/>
    <property type="match status" value="1"/>
</dbReference>
<proteinExistence type="predicted"/>
<evidence type="ECO:0000259" key="1">
    <source>
        <dbReference type="Pfam" id="PF00535"/>
    </source>
</evidence>
<dbReference type="InterPro" id="IPR007739">
    <property type="entry name" value="RgpF"/>
</dbReference>
<dbReference type="Gene3D" id="3.40.50.150">
    <property type="entry name" value="Vaccinia Virus protein VP39"/>
    <property type="match status" value="1"/>
</dbReference>
<dbReference type="InterPro" id="IPR001173">
    <property type="entry name" value="Glyco_trans_2-like"/>
</dbReference>
<name>A0A6M8SRH9_9NEIS</name>
<dbReference type="InterPro" id="IPR029063">
    <property type="entry name" value="SAM-dependent_MTases_sf"/>
</dbReference>
<evidence type="ECO:0000313" key="2">
    <source>
        <dbReference type="EMBL" id="QKJ67892.1"/>
    </source>
</evidence>
<dbReference type="KEGG" id="dee:HQN60_14830"/>
<dbReference type="GO" id="GO:0016740">
    <property type="term" value="F:transferase activity"/>
    <property type="evidence" value="ECO:0007669"/>
    <property type="project" value="UniProtKB-KW"/>
</dbReference>
<dbReference type="CDD" id="cd04186">
    <property type="entry name" value="GT_2_like_c"/>
    <property type="match status" value="1"/>
</dbReference>
<reference evidence="2 3" key="1">
    <citation type="submission" date="2020-05" db="EMBL/GenBank/DDBJ databases">
        <title>Complete genome sequence of Deefgea sp. D17.</title>
        <authorList>
            <person name="Bae J.-W."/>
            <person name="Han J.E."/>
        </authorList>
    </citation>
    <scope>NUCLEOTIDE SEQUENCE [LARGE SCALE GENOMIC DNA]</scope>
    <source>
        <strain evidence="2 3">D17</strain>
    </source>
</reference>
<accession>A0A6M8SRH9</accession>
<dbReference type="PANTHER" id="PTHR43179:SF7">
    <property type="entry name" value="RHAMNOSYLTRANSFERASE WBBL"/>
    <property type="match status" value="1"/>
</dbReference>
<feature type="domain" description="Glycosyltransferase 2-like" evidence="1">
    <location>
        <begin position="1211"/>
        <end position="1386"/>
    </location>
</feature>
<sequence>MNNKLAVFYCLWGKNTSFLKTYLERNRRVIIIPDYSYSEELRDLVVAHGSELLVLPFSNSGCEDVVIKKQVDNAIDLIVGYQFPAMNLSSSLGGETENQIIKKIIERDFGLLYSWFEKMDNWLAGYDLEIILLNEDVLCNSKILALWARSKSIPVLQLVHGTGIGRDYIFEEYASDFFAVYGQRSAEYYLDVGIDEANIILVGNPAWDDNSNMIKNKVEFKKYFYSKHSIDISKPIVLFATTWNANLSFLDDRDFVKQIEMFFNSISSYFGARSQSFCLVIKDRLIGEDFSVKQNIINQMAKKYDVHSDIIYDVGDARSLVSISDLVVSFDSNISIEAVLLEVPAINVLTEFGCVAGGGFGANDGVLCASWHELASTIDQLLSNDNLRSLIVENANKKKDYFNYKDDGQAAVRLVDLIQEKSRRYASTKNEFLWRKCLDIEHIDSTVYHEGARADVIAMFNSEPSHVLDIGCAAGGNGALLKSHFHGAKVWGIEVNEAAAEIAKEKLDHVFVGKFEDIDFLAGGVSYNFFDAVILADVLEHTYNPWKIMVDLKPYLKPNAQIIISIPNVRNLWLMDSLAAGRWKYEEAGLLDITHIRFFAKKDFEQLIFETGYEISHMKFAIDQRLQDVLALNSDKENTDLEFGKIKISNLNREDVYELCSLQFYYNLNPSYLGNDSDASCVNTVNNGLINGPKIAIVLHLFYLDQWRFFCNQFKALQFSFDLFITTTIKLKSVVVDLIKMDFPFANVYAFDNRGRDFSPLVQLIQLVDFNNYDFVCKLHTKKSPHLDADFVDDWRNEILRGIIPVRNEIFNIFSIFDKFPDVGVISSQGTLVFADAYIHNRAYLEKLSLRLGFEFSELKYEYPAGSMFWCRGIVLDSFKNLNINIEDFEIEQGQLDGTLAHALERLVPLVAFKSGLITVDSGYQGAIKNPRYVVEKDNYLKWKEKRVLSASNALWYENELMNKAHAMFSICIIDRNSDLKLVIATIKSITQQLYRNVNILVISPLNNPQPSSDIQWLQVNSNFYSSIFSVQGLILADWAVFVDAGDLLSINGLLLTSAYIESNKSLLGVYTDDDFLDIQGLAVNPRFKPNFNIDMMRSFPYADGCLFIRNCQEVKVILQSDVVDSAEQVDILLKLYDFYGANSIGHVPELVCSINLPQTQKNISELKYKSFVLAVESHLNRNNIIHSLSEGLIEGSLRVNYLHAACPLVSIIIPTKNQLVLLKRCVESVLEKTQYANYEIIIVDNQSDEADALAYLQGLESLGSTKIRVIRYSKPFNFSAINNEAVKHSNGEYLVLLNNDTMVIQGDWLSALLNHAQRNDVGVVGAKLLYPNGSIQHAGVVLGLRGPADHPLIGASPQSTGYMHRLQLDQNYSVVTAACLMIRKSTYIRVGGMDEEAFKVSYNDVDLCLKVGQLGLLVVWTPYSVLIHEGSVSQATVDATKHAEKLLRFQSEQKQMYSRWFKQIGNDPSYNKNLTLSGNGFELEERPLLSWNPVSWVVAPKILCHPADQMGCGNYRLIQPFFALESALKITGGLTFELLPAFELAKFNPDVMVFQRQITDQQIEFMNLARNCNPSFKIYELDDYLPNLPMKSAHRDQMPKDILRTLRKALTMVDRFVVSTDELAVAYSGLHSNIHVVRNYLSPNIWGGVSSSRRCSEKPRVGWAGGVSHTGDLELIAGVVKELANEVEWVFFGMCPDKLKPYVHEFHTGVPIDQYPAKLASLNLDLALAPLELNLFNRCKSNLRLLEYGICGYPVICTDIEPYAGNLPVVRVKNKHKDWVDAIRACCKDLDSTAKAGDALKRAVQSDWMLQDGNLDLWLKAWTPT</sequence>
<dbReference type="CDD" id="cd02440">
    <property type="entry name" value="AdoMet_MTases"/>
    <property type="match status" value="1"/>
</dbReference>